<feature type="region of interest" description="Disordered" evidence="1">
    <location>
        <begin position="24"/>
        <end position="99"/>
    </location>
</feature>
<evidence type="ECO:0000313" key="3">
    <source>
        <dbReference type="EMBL" id="HCM32500.1"/>
    </source>
</evidence>
<protein>
    <recommendedName>
        <fullName evidence="5">Internalin</fullName>
    </recommendedName>
</protein>
<feature type="chain" id="PRO_5017808506" description="Internalin" evidence="2">
    <location>
        <begin position="22"/>
        <end position="99"/>
    </location>
</feature>
<name>A0A3D3G381_ACIRA</name>
<sequence length="99" mass="10280">MKLKFMLVISLVAPLVLTACAKKEEAAATDQGQNAPAAEEKITPEQQAAIDAIDKPVMDENNTDISPEQANAPAEDSMTPAAETPAPEAETATTGTATQ</sequence>
<comment type="caution">
    <text evidence="3">The sequence shown here is derived from an EMBL/GenBank/DDBJ whole genome shotgun (WGS) entry which is preliminary data.</text>
</comment>
<dbReference type="AlphaFoldDB" id="A0A3D3G381"/>
<dbReference type="Proteomes" id="UP000262257">
    <property type="component" value="Unassembled WGS sequence"/>
</dbReference>
<dbReference type="RefSeq" id="WP_034428858.1">
    <property type="nucleotide sequence ID" value="NZ_BKXI01000005.1"/>
</dbReference>
<feature type="compositionally biased region" description="Low complexity" evidence="1">
    <location>
        <begin position="79"/>
        <end position="99"/>
    </location>
</feature>
<keyword evidence="2" id="KW-0732">Signal</keyword>
<gene>
    <name evidence="3" type="ORF">DIC32_14645</name>
</gene>
<dbReference type="PROSITE" id="PS51257">
    <property type="entry name" value="PROKAR_LIPOPROTEIN"/>
    <property type="match status" value="1"/>
</dbReference>
<evidence type="ECO:0000313" key="4">
    <source>
        <dbReference type="Proteomes" id="UP000262257"/>
    </source>
</evidence>
<reference evidence="3 4" key="1">
    <citation type="journal article" date="2018" name="Nat. Biotechnol.">
        <title>A standardized bacterial taxonomy based on genome phylogeny substantially revises the tree of life.</title>
        <authorList>
            <person name="Parks D.H."/>
            <person name="Chuvochina M."/>
            <person name="Waite D.W."/>
            <person name="Rinke C."/>
            <person name="Skarshewski A."/>
            <person name="Chaumeil P.A."/>
            <person name="Hugenholtz P."/>
        </authorList>
    </citation>
    <scope>NUCLEOTIDE SEQUENCE [LARGE SCALE GENOMIC DNA]</scope>
    <source>
        <strain evidence="3">UBA10045</strain>
    </source>
</reference>
<evidence type="ECO:0000256" key="1">
    <source>
        <dbReference type="SAM" id="MobiDB-lite"/>
    </source>
</evidence>
<proteinExistence type="predicted"/>
<evidence type="ECO:0000256" key="2">
    <source>
        <dbReference type="SAM" id="SignalP"/>
    </source>
</evidence>
<organism evidence="3 4">
    <name type="scientific">Acinetobacter radioresistens</name>
    <dbReference type="NCBI Taxonomy" id="40216"/>
    <lineage>
        <taxon>Bacteria</taxon>
        <taxon>Pseudomonadati</taxon>
        <taxon>Pseudomonadota</taxon>
        <taxon>Gammaproteobacteria</taxon>
        <taxon>Moraxellales</taxon>
        <taxon>Moraxellaceae</taxon>
        <taxon>Acinetobacter</taxon>
    </lineage>
</organism>
<evidence type="ECO:0008006" key="5">
    <source>
        <dbReference type="Google" id="ProtNLM"/>
    </source>
</evidence>
<dbReference type="EMBL" id="DPXL01000186">
    <property type="protein sequence ID" value="HCM32500.1"/>
    <property type="molecule type" value="Genomic_DNA"/>
</dbReference>
<feature type="signal peptide" evidence="2">
    <location>
        <begin position="1"/>
        <end position="21"/>
    </location>
</feature>
<accession>A0A3D3G381</accession>